<accession>A2FLD2</accession>
<dbReference type="eggNOG" id="KOG0307">
    <property type="taxonomic scope" value="Eukaryota"/>
</dbReference>
<evidence type="ECO:0000256" key="8">
    <source>
        <dbReference type="ARBA" id="ARBA00022927"/>
    </source>
</evidence>
<feature type="compositionally biased region" description="Polar residues" evidence="10">
    <location>
        <begin position="481"/>
        <end position="495"/>
    </location>
</feature>
<dbReference type="GO" id="GO:0090110">
    <property type="term" value="P:COPII-coated vesicle cargo loading"/>
    <property type="evidence" value="ECO:0000318"/>
    <property type="project" value="GO_Central"/>
</dbReference>
<evidence type="ECO:0000256" key="7">
    <source>
        <dbReference type="ARBA" id="ARBA00022892"/>
    </source>
</evidence>
<dbReference type="EMBL" id="DS113866">
    <property type="protein sequence ID" value="EAX94282.1"/>
    <property type="molecule type" value="Genomic_DNA"/>
</dbReference>
<feature type="repeat" description="WD" evidence="9">
    <location>
        <begin position="105"/>
        <end position="147"/>
    </location>
</feature>
<dbReference type="InterPro" id="IPR040251">
    <property type="entry name" value="SEC31-like"/>
</dbReference>
<dbReference type="PROSITE" id="PS50082">
    <property type="entry name" value="WD_REPEATS_2"/>
    <property type="match status" value="2"/>
</dbReference>
<evidence type="ECO:0000256" key="2">
    <source>
        <dbReference type="ARBA" id="ARBA00009358"/>
    </source>
</evidence>
<dbReference type="GO" id="GO:0030127">
    <property type="term" value="C:COPII vesicle coat"/>
    <property type="evidence" value="ECO:0000318"/>
    <property type="project" value="GO_Central"/>
</dbReference>
<protein>
    <submittedName>
        <fullName evidence="11">Uncharacterized protein</fullName>
    </submittedName>
</protein>
<dbReference type="PANTHER" id="PTHR13923">
    <property type="entry name" value="SEC31-RELATED PROTEIN"/>
    <property type="match status" value="1"/>
</dbReference>
<dbReference type="PANTHER" id="PTHR13923:SF11">
    <property type="entry name" value="SECRETORY 31, ISOFORM D"/>
    <property type="match status" value="1"/>
</dbReference>
<evidence type="ECO:0000256" key="3">
    <source>
        <dbReference type="ARBA" id="ARBA00022448"/>
    </source>
</evidence>
<keyword evidence="3" id="KW-0813">Transport</keyword>
<keyword evidence="5" id="KW-0677">Repeat</keyword>
<feature type="region of interest" description="Disordered" evidence="10">
    <location>
        <begin position="481"/>
        <end position="506"/>
    </location>
</feature>
<dbReference type="InterPro" id="IPR001680">
    <property type="entry name" value="WD40_rpt"/>
</dbReference>
<dbReference type="InParanoid" id="A2FLD2"/>
<evidence type="ECO:0000256" key="4">
    <source>
        <dbReference type="ARBA" id="ARBA00022574"/>
    </source>
</evidence>
<feature type="compositionally biased region" description="Basic and acidic residues" evidence="10">
    <location>
        <begin position="443"/>
        <end position="460"/>
    </location>
</feature>
<evidence type="ECO:0000256" key="9">
    <source>
        <dbReference type="PROSITE-ProRule" id="PRU00221"/>
    </source>
</evidence>
<reference evidence="11" key="1">
    <citation type="submission" date="2006-10" db="EMBL/GenBank/DDBJ databases">
        <authorList>
            <person name="Amadeo P."/>
            <person name="Zhao Q."/>
            <person name="Wortman J."/>
            <person name="Fraser-Liggett C."/>
            <person name="Carlton J."/>
        </authorList>
    </citation>
    <scope>NUCLEOTIDE SEQUENCE</scope>
    <source>
        <strain evidence="11">G3</strain>
    </source>
</reference>
<dbReference type="STRING" id="5722.A2FLD2"/>
<evidence type="ECO:0000256" key="5">
    <source>
        <dbReference type="ARBA" id="ARBA00022737"/>
    </source>
</evidence>
<proteinExistence type="inferred from homology"/>
<dbReference type="KEGG" id="tva:4752011"/>
<comment type="subcellular location">
    <subcellularLocation>
        <location evidence="1">Endoplasmic reticulum</location>
    </subcellularLocation>
</comment>
<dbReference type="GO" id="GO:0007029">
    <property type="term" value="P:endoplasmic reticulum organization"/>
    <property type="evidence" value="ECO:0000318"/>
    <property type="project" value="GO_Central"/>
</dbReference>
<comment type="similarity">
    <text evidence="2">Belongs to the WD repeat SEC31 family.</text>
</comment>
<keyword evidence="7" id="KW-0931">ER-Golgi transport</keyword>
<dbReference type="Pfam" id="PF00400">
    <property type="entry name" value="WD40"/>
    <property type="match status" value="1"/>
</dbReference>
<dbReference type="OrthoDB" id="542917at2759"/>
<feature type="repeat" description="WD" evidence="9">
    <location>
        <begin position="247"/>
        <end position="289"/>
    </location>
</feature>
<keyword evidence="4 9" id="KW-0853">WD repeat</keyword>
<dbReference type="SMART" id="SM00320">
    <property type="entry name" value="WD40"/>
    <property type="match status" value="6"/>
</dbReference>
<evidence type="ECO:0000256" key="10">
    <source>
        <dbReference type="SAM" id="MobiDB-lite"/>
    </source>
</evidence>
<evidence type="ECO:0000313" key="12">
    <source>
        <dbReference type="Proteomes" id="UP000001542"/>
    </source>
</evidence>
<dbReference type="GO" id="GO:0005198">
    <property type="term" value="F:structural molecule activity"/>
    <property type="evidence" value="ECO:0000318"/>
    <property type="project" value="GO_Central"/>
</dbReference>
<feature type="region of interest" description="Disordered" evidence="10">
    <location>
        <begin position="443"/>
        <end position="468"/>
    </location>
</feature>
<dbReference type="SMR" id="A2FLD2"/>
<sequence length="1164" mass="125393">MKVWSSQESSLLAWCPAREQSRLFAQAVPAGSSINPVLSLKKFNFLSLNPSVETVSNYTATSPFTAIDWASRPNLEMGYIAAGHQNGAISLYNPVLDQQKPIGQITANNSVITNIKINPNQPAALLSTTADNSVNVWDVSDFTNAKKIDVNMTRGNSGDITGACWHQNKNCFSIFAVCDSTGLSTIWDIRVGRSTHTFADSQFKFPLSDIIFSPTNMAQLATASSDQRNSVVLIWDLRSLGAPLKRLHGHSNGVSKLEWPAADDRILLSAGRDGKVIAWDVESSGPLATVFEPNTSFTQVKWSPYIHGSVLASTSNSTHLFSFADPSIGAQTILKQPHFHYNRSGVDVAFDGRVFQYSDDKVSSFLHQEPITEINDFVEFVEALEQKDMKGFAARKAEASQSNPSENNIWKIIQKSMDSDTFKDAILADLGINKEDFVAKIKQSEPAKQAEKPKSPKKEAPAPTASSLFGNFTSQDDGLFSGTNSQEDLFSQSTEGGLFGAPPSSTKTGDELFGGAEFFTPFRVLPKQKDDETGRVIAQAVISSNLEAAVDCAFAAGRYADAMLVASAGPKELFDNTIQRYIKQTSSPLTRIVSHIIGHNLDNFVRYAKAKDWREIFAALCSFAEGDFEELCGMLGNRIVAELNDYNSALVIFVAAKNYEMVQRCLFKIYEQNSPNEANSASTVLIVLEKLCAMAGDKAPSVIAPLAQSFLQHIVQSGHKEEAIRFLSALPKDKILSDLKSAIVGEQSSYQQQPQQQRNVNSQQIPRHGTFIPQQNTYSNPPSVVSVQPQQQVSAPAASPSVFIPTATPQPTVNAPPPAAAPSVVVPAPSAQKPVYFPTSVANSVPSPQPRGPGVYYPSAAGATVPPRPAAIPHEPSAVPPPNSNDPRQLGRPTNYVPPPPPTVEQVKSHQQQFIPVANPVPESAPQSAVFTPVSTPQTAPAAPVLYGAATPQIAAPPPTSKPEIRAPPSISVVPPCVPQPAQPPSYPMGTAAPVMMGAQQPVAAAPPPAAQPTIITPPPAAAAAYRPQVAVAQPMPVPQQQMQPEPVVRKSPEATIDEVPDDSKALANGFVHFIQLAESRPEKSGQVKKAISDSKAKLGFVFAVFRDGDVPQELKDQLGSFFEALQKGDLDEADRVRKNAVVKFMGKCRNLVLSMGYIKNALT</sequence>
<dbReference type="InterPro" id="IPR019775">
    <property type="entry name" value="WD40_repeat_CS"/>
</dbReference>
<dbReference type="Proteomes" id="UP000001542">
    <property type="component" value="Unassembled WGS sequence"/>
</dbReference>
<dbReference type="RefSeq" id="XP_001307212.1">
    <property type="nucleotide sequence ID" value="XM_001307211.1"/>
</dbReference>
<dbReference type="Gene3D" id="2.130.10.10">
    <property type="entry name" value="YVTN repeat-like/Quinoprotein amine dehydrogenase"/>
    <property type="match status" value="1"/>
</dbReference>
<dbReference type="PROSITE" id="PS00678">
    <property type="entry name" value="WD_REPEATS_1"/>
    <property type="match status" value="2"/>
</dbReference>
<dbReference type="OMA" id="AQWAFGG"/>
<dbReference type="SUPFAM" id="SSF50978">
    <property type="entry name" value="WD40 repeat-like"/>
    <property type="match status" value="1"/>
</dbReference>
<dbReference type="VEuPathDB" id="TrichDB:TVAGG3_0254880"/>
<dbReference type="Gene3D" id="1.25.40.1030">
    <property type="match status" value="1"/>
</dbReference>
<organism evidence="11 12">
    <name type="scientific">Trichomonas vaginalis (strain ATCC PRA-98 / G3)</name>
    <dbReference type="NCBI Taxonomy" id="412133"/>
    <lineage>
        <taxon>Eukaryota</taxon>
        <taxon>Metamonada</taxon>
        <taxon>Parabasalia</taxon>
        <taxon>Trichomonadida</taxon>
        <taxon>Trichomonadidae</taxon>
        <taxon>Trichomonas</taxon>
    </lineage>
</organism>
<dbReference type="FunCoup" id="A2FLD2">
    <property type="interactions" value="537"/>
</dbReference>
<evidence type="ECO:0000313" key="11">
    <source>
        <dbReference type="EMBL" id="EAX94282.1"/>
    </source>
</evidence>
<keyword evidence="6" id="KW-0256">Endoplasmic reticulum</keyword>
<keyword evidence="12" id="KW-1185">Reference proteome</keyword>
<keyword evidence="8" id="KW-0653">Protein transport</keyword>
<reference evidence="11" key="2">
    <citation type="journal article" date="2007" name="Science">
        <title>Draft genome sequence of the sexually transmitted pathogen Trichomonas vaginalis.</title>
        <authorList>
            <person name="Carlton J.M."/>
            <person name="Hirt R.P."/>
            <person name="Silva J.C."/>
            <person name="Delcher A.L."/>
            <person name="Schatz M."/>
            <person name="Zhao Q."/>
            <person name="Wortman J.R."/>
            <person name="Bidwell S.L."/>
            <person name="Alsmark U.C.M."/>
            <person name="Besteiro S."/>
            <person name="Sicheritz-Ponten T."/>
            <person name="Noel C.J."/>
            <person name="Dacks J.B."/>
            <person name="Foster P.G."/>
            <person name="Simillion C."/>
            <person name="Van de Peer Y."/>
            <person name="Miranda-Saavedra D."/>
            <person name="Barton G.J."/>
            <person name="Westrop G.D."/>
            <person name="Mueller S."/>
            <person name="Dessi D."/>
            <person name="Fiori P.L."/>
            <person name="Ren Q."/>
            <person name="Paulsen I."/>
            <person name="Zhang H."/>
            <person name="Bastida-Corcuera F.D."/>
            <person name="Simoes-Barbosa A."/>
            <person name="Brown M.T."/>
            <person name="Hayes R.D."/>
            <person name="Mukherjee M."/>
            <person name="Okumura C.Y."/>
            <person name="Schneider R."/>
            <person name="Smith A.J."/>
            <person name="Vanacova S."/>
            <person name="Villalvazo M."/>
            <person name="Haas B.J."/>
            <person name="Pertea M."/>
            <person name="Feldblyum T.V."/>
            <person name="Utterback T.R."/>
            <person name="Shu C.L."/>
            <person name="Osoegawa K."/>
            <person name="de Jong P.J."/>
            <person name="Hrdy I."/>
            <person name="Horvathova L."/>
            <person name="Zubacova Z."/>
            <person name="Dolezal P."/>
            <person name="Malik S.B."/>
            <person name="Logsdon J.M. Jr."/>
            <person name="Henze K."/>
            <person name="Gupta A."/>
            <person name="Wang C.C."/>
            <person name="Dunne R.L."/>
            <person name="Upcroft J.A."/>
            <person name="Upcroft P."/>
            <person name="White O."/>
            <person name="Salzberg S.L."/>
            <person name="Tang P."/>
            <person name="Chiu C.-H."/>
            <person name="Lee Y.-S."/>
            <person name="Embley T.M."/>
            <person name="Coombs G.H."/>
            <person name="Mottram J.C."/>
            <person name="Tachezy J."/>
            <person name="Fraser-Liggett C.M."/>
            <person name="Johnson P.J."/>
        </authorList>
    </citation>
    <scope>NUCLEOTIDE SEQUENCE [LARGE SCALE GENOMIC DNA]</scope>
    <source>
        <strain evidence="11">G3</strain>
    </source>
</reference>
<dbReference type="PROSITE" id="PS50294">
    <property type="entry name" value="WD_REPEATS_REGION"/>
    <property type="match status" value="2"/>
</dbReference>
<dbReference type="InterPro" id="IPR015943">
    <property type="entry name" value="WD40/YVTN_repeat-like_dom_sf"/>
</dbReference>
<evidence type="ECO:0000256" key="1">
    <source>
        <dbReference type="ARBA" id="ARBA00004240"/>
    </source>
</evidence>
<dbReference type="VEuPathDB" id="TrichDB:TVAG_057830"/>
<evidence type="ECO:0000256" key="6">
    <source>
        <dbReference type="ARBA" id="ARBA00022824"/>
    </source>
</evidence>
<feature type="region of interest" description="Disordered" evidence="10">
    <location>
        <begin position="866"/>
        <end position="905"/>
    </location>
</feature>
<gene>
    <name evidence="11" type="ORF">TVAG_057830</name>
</gene>
<dbReference type="AlphaFoldDB" id="A2FLD2"/>
<dbReference type="GO" id="GO:0015031">
    <property type="term" value="P:protein transport"/>
    <property type="evidence" value="ECO:0007669"/>
    <property type="project" value="UniProtKB-KW"/>
</dbReference>
<name>A2FLD2_TRIV3</name>
<dbReference type="InterPro" id="IPR036322">
    <property type="entry name" value="WD40_repeat_dom_sf"/>
</dbReference>
<dbReference type="GO" id="GO:0070971">
    <property type="term" value="C:endoplasmic reticulum exit site"/>
    <property type="evidence" value="ECO:0000318"/>
    <property type="project" value="GO_Central"/>
</dbReference>